<dbReference type="Pfam" id="PF00169">
    <property type="entry name" value="PH"/>
    <property type="match status" value="1"/>
</dbReference>
<feature type="region of interest" description="Disordered" evidence="1">
    <location>
        <begin position="130"/>
        <end position="160"/>
    </location>
</feature>
<dbReference type="InterPro" id="IPR001849">
    <property type="entry name" value="PH_domain"/>
</dbReference>
<proteinExistence type="predicted"/>
<dbReference type="PANTHER" id="PTHR14336">
    <property type="entry name" value="TANDEM PH DOMAIN CONTAINING PROTEIN"/>
    <property type="match status" value="1"/>
</dbReference>
<dbReference type="InterPro" id="IPR011993">
    <property type="entry name" value="PH-like_dom_sf"/>
</dbReference>
<dbReference type="AlphaFoldDB" id="A0A7S2LSC0"/>
<feature type="domain" description="PH" evidence="2">
    <location>
        <begin position="23"/>
        <end position="118"/>
    </location>
</feature>
<evidence type="ECO:0000313" key="3">
    <source>
        <dbReference type="EMBL" id="CAD9614907.1"/>
    </source>
</evidence>
<dbReference type="Gene3D" id="2.30.29.30">
    <property type="entry name" value="Pleckstrin-homology domain (PH domain)/Phosphotyrosine-binding domain (PTB)"/>
    <property type="match status" value="1"/>
</dbReference>
<name>A0A7S2LSC0_9STRA</name>
<sequence length="160" mass="17976">MANRIGRPPYFDPVTNIRFDTDCAEFEGWLTKQSAWVKDWRRRYFILKGSKLFFAKTGTSAPHGMIDLSTCTTVKSADVKTRKNNSFEISTHDTTFFLYADNEKEKDDWIGNVGRAIVRCSSTYQGGVVKKSSGSGAGMDNQGEEDDDSSVDSDNPYAYH</sequence>
<evidence type="ECO:0000259" key="2">
    <source>
        <dbReference type="PROSITE" id="PS50003"/>
    </source>
</evidence>
<dbReference type="InterPro" id="IPR051707">
    <property type="entry name" value="PI-Interact_SigTrans_Reg"/>
</dbReference>
<accession>A0A7S2LSC0</accession>
<dbReference type="PROSITE" id="PS50003">
    <property type="entry name" value="PH_DOMAIN"/>
    <property type="match status" value="1"/>
</dbReference>
<evidence type="ECO:0000256" key="1">
    <source>
        <dbReference type="SAM" id="MobiDB-lite"/>
    </source>
</evidence>
<feature type="compositionally biased region" description="Acidic residues" evidence="1">
    <location>
        <begin position="142"/>
        <end position="151"/>
    </location>
</feature>
<protein>
    <recommendedName>
        <fullName evidence="2">PH domain-containing protein</fullName>
    </recommendedName>
</protein>
<dbReference type="SMART" id="SM00233">
    <property type="entry name" value="PH"/>
    <property type="match status" value="1"/>
</dbReference>
<dbReference type="PANTHER" id="PTHR14336:SF8">
    <property type="entry name" value="PROTEIN OPY1"/>
    <property type="match status" value="1"/>
</dbReference>
<gene>
    <name evidence="3" type="ORF">LDAN0321_LOCUS21264</name>
</gene>
<dbReference type="FunFam" id="2.30.29.30:FF:000286">
    <property type="entry name" value="PH-protein kinase domain containing protein"/>
    <property type="match status" value="1"/>
</dbReference>
<reference evidence="3" key="1">
    <citation type="submission" date="2021-01" db="EMBL/GenBank/DDBJ databases">
        <authorList>
            <person name="Corre E."/>
            <person name="Pelletier E."/>
            <person name="Niang G."/>
            <person name="Scheremetjew M."/>
            <person name="Finn R."/>
            <person name="Kale V."/>
            <person name="Holt S."/>
            <person name="Cochrane G."/>
            <person name="Meng A."/>
            <person name="Brown T."/>
            <person name="Cohen L."/>
        </authorList>
    </citation>
    <scope>NUCLEOTIDE SEQUENCE</scope>
    <source>
        <strain evidence="3">B650</strain>
    </source>
</reference>
<organism evidence="3">
    <name type="scientific">Leptocylindrus danicus</name>
    <dbReference type="NCBI Taxonomy" id="163516"/>
    <lineage>
        <taxon>Eukaryota</taxon>
        <taxon>Sar</taxon>
        <taxon>Stramenopiles</taxon>
        <taxon>Ochrophyta</taxon>
        <taxon>Bacillariophyta</taxon>
        <taxon>Coscinodiscophyceae</taxon>
        <taxon>Chaetocerotophycidae</taxon>
        <taxon>Leptocylindrales</taxon>
        <taxon>Leptocylindraceae</taxon>
        <taxon>Leptocylindrus</taxon>
    </lineage>
</organism>
<dbReference type="SUPFAM" id="SSF50729">
    <property type="entry name" value="PH domain-like"/>
    <property type="match status" value="1"/>
</dbReference>
<dbReference type="EMBL" id="HBGY01033837">
    <property type="protein sequence ID" value="CAD9614907.1"/>
    <property type="molecule type" value="Transcribed_RNA"/>
</dbReference>